<proteinExistence type="predicted"/>
<feature type="compositionally biased region" description="Polar residues" evidence="1">
    <location>
        <begin position="30"/>
        <end position="45"/>
    </location>
</feature>
<accession>A0A5D2B883</accession>
<dbReference type="AlphaFoldDB" id="A0A5D2B883"/>
<name>A0A5D2B883_GOSDA</name>
<dbReference type="EMBL" id="CM017709">
    <property type="protein sequence ID" value="TYG52748.1"/>
    <property type="molecule type" value="Genomic_DNA"/>
</dbReference>
<reference evidence="2 3" key="1">
    <citation type="submission" date="2019-06" db="EMBL/GenBank/DDBJ databases">
        <title>WGS assembly of Gossypium darwinii.</title>
        <authorList>
            <person name="Chen Z.J."/>
            <person name="Sreedasyam A."/>
            <person name="Ando A."/>
            <person name="Song Q."/>
            <person name="De L."/>
            <person name="Hulse-Kemp A."/>
            <person name="Ding M."/>
            <person name="Ye W."/>
            <person name="Kirkbride R."/>
            <person name="Jenkins J."/>
            <person name="Plott C."/>
            <person name="Lovell J."/>
            <person name="Lin Y.-M."/>
            <person name="Vaughn R."/>
            <person name="Liu B."/>
            <person name="Li W."/>
            <person name="Simpson S."/>
            <person name="Scheffler B."/>
            <person name="Saski C."/>
            <person name="Grover C."/>
            <person name="Hu G."/>
            <person name="Conover J."/>
            <person name="Carlson J."/>
            <person name="Shu S."/>
            <person name="Boston L."/>
            <person name="Williams M."/>
            <person name="Peterson D."/>
            <person name="Mcgee K."/>
            <person name="Jones D."/>
            <person name="Wendel J."/>
            <person name="Stelly D."/>
            <person name="Grimwood J."/>
            <person name="Schmutz J."/>
        </authorList>
    </citation>
    <scope>NUCLEOTIDE SEQUENCE [LARGE SCALE GENOMIC DNA]</scope>
    <source>
        <strain evidence="2">1808015.09</strain>
    </source>
</reference>
<dbReference type="Proteomes" id="UP000323506">
    <property type="component" value="Chromosome D09"/>
</dbReference>
<gene>
    <name evidence="2" type="ORF">ES288_D09G053700v1</name>
</gene>
<evidence type="ECO:0000256" key="1">
    <source>
        <dbReference type="SAM" id="MobiDB-lite"/>
    </source>
</evidence>
<evidence type="ECO:0000313" key="2">
    <source>
        <dbReference type="EMBL" id="TYG52748.1"/>
    </source>
</evidence>
<organism evidence="2 3">
    <name type="scientific">Gossypium darwinii</name>
    <name type="common">Darwin's cotton</name>
    <name type="synonym">Gossypium barbadense var. darwinii</name>
    <dbReference type="NCBI Taxonomy" id="34276"/>
    <lineage>
        <taxon>Eukaryota</taxon>
        <taxon>Viridiplantae</taxon>
        <taxon>Streptophyta</taxon>
        <taxon>Embryophyta</taxon>
        <taxon>Tracheophyta</taxon>
        <taxon>Spermatophyta</taxon>
        <taxon>Magnoliopsida</taxon>
        <taxon>eudicotyledons</taxon>
        <taxon>Gunneridae</taxon>
        <taxon>Pentapetalae</taxon>
        <taxon>rosids</taxon>
        <taxon>malvids</taxon>
        <taxon>Malvales</taxon>
        <taxon>Malvaceae</taxon>
        <taxon>Malvoideae</taxon>
        <taxon>Gossypium</taxon>
    </lineage>
</organism>
<sequence>MIKIVVEISINILRVAWLSKNIGKKVDKSALSNGSAMTDKSTSAPSGVPTASLKVLRPDTSQMVIYDPRQHYGTTVPSNTTTAILAAPNLSNPMATVVGAASNPLTYNL</sequence>
<evidence type="ECO:0000313" key="3">
    <source>
        <dbReference type="Proteomes" id="UP000323506"/>
    </source>
</evidence>
<feature type="region of interest" description="Disordered" evidence="1">
    <location>
        <begin position="29"/>
        <end position="51"/>
    </location>
</feature>
<protein>
    <submittedName>
        <fullName evidence="2">Uncharacterized protein</fullName>
    </submittedName>
</protein>
<keyword evidence="3" id="KW-1185">Reference proteome</keyword>